<feature type="domain" description="DUF2357" evidence="1">
    <location>
        <begin position="150"/>
        <end position="264"/>
    </location>
</feature>
<name>A0A0X3TQ15_9RHOB</name>
<evidence type="ECO:0000259" key="1">
    <source>
        <dbReference type="Pfam" id="PF09823"/>
    </source>
</evidence>
<evidence type="ECO:0000313" key="2">
    <source>
        <dbReference type="EMBL" id="KUJ77848.1"/>
    </source>
</evidence>
<keyword evidence="3" id="KW-1185">Reference proteome</keyword>
<dbReference type="OrthoDB" id="5417071at2"/>
<comment type="caution">
    <text evidence="2">The sequence shown here is derived from an EMBL/GenBank/DDBJ whole genome shotgun (WGS) entry which is preliminary data.</text>
</comment>
<sequence length="499" mass="56959">MNLLRRPWSLKTTNAQEDALGPSDCLLGDAKVGEGGRSLHAPLLSWDDRELRLFPYPKSGTAENPVKVTGLPARPKIGLEPKTPAEEISVAASERMHRVLARIEELEAALDDPENLWTRLQEAWNRAEDESDPRMAEIVRQSIGVKPYLQELEKKIRRVLRRNRELTPLDRVQEMDRASMLWMVRQPGTTTAERAGADQRILAIARHENFDTLENRVLHSYLRLASHFARQWMREHRRAENSKRYRDVEAYSRLCRRLSRELNQLGVSVAEPGVTANYVLLENRAYRAVNEAWLRLLRQDKAEDELWAWQAQSWTDFCVLAVTLALHGLKETKLLAQAPLVWLDEAIQGRRFLHDRPLAVFWLQESGLIVEVQARPEAVTSIQFGAKAHVWLRITDLKSDEFERRVPVWTPNPFERMSPGDEARNAAILIEALRKKASQEVIREGLILMPAHGEFENSEISIGASRVCAIALDARGETLKEGKAALADFVRSCFQESSN</sequence>
<proteinExistence type="predicted"/>
<reference evidence="3" key="1">
    <citation type="submission" date="2015-12" db="EMBL/GenBank/DDBJ databases">
        <authorList>
            <person name="Zhang G."/>
            <person name="Stingl U."/>
        </authorList>
    </citation>
    <scope>NUCLEOTIDE SEQUENCE [LARGE SCALE GENOMIC DNA]</scope>
    <source>
        <strain evidence="3">ZGT108</strain>
    </source>
</reference>
<dbReference type="STRING" id="1685378.AVO44_15780"/>
<dbReference type="EMBL" id="LQBP01000008">
    <property type="protein sequence ID" value="KUJ77848.1"/>
    <property type="molecule type" value="Genomic_DNA"/>
</dbReference>
<dbReference type="Pfam" id="PF09823">
    <property type="entry name" value="DUF2357"/>
    <property type="match status" value="1"/>
</dbReference>
<evidence type="ECO:0000313" key="3">
    <source>
        <dbReference type="Proteomes" id="UP000053690"/>
    </source>
</evidence>
<dbReference type="InterPro" id="IPR018633">
    <property type="entry name" value="DUF2357"/>
</dbReference>
<accession>A0A0X3TQ15</accession>
<dbReference type="Proteomes" id="UP000053690">
    <property type="component" value="Unassembled WGS sequence"/>
</dbReference>
<dbReference type="RefSeq" id="WP_068338767.1">
    <property type="nucleotide sequence ID" value="NZ_LQBP01000008.1"/>
</dbReference>
<protein>
    <recommendedName>
        <fullName evidence="1">DUF2357 domain-containing protein</fullName>
    </recommendedName>
</protein>
<dbReference type="AlphaFoldDB" id="A0A0X3TQ15"/>
<organism evidence="2 3">
    <name type="scientific">Ruegeria profundi</name>
    <dbReference type="NCBI Taxonomy" id="1685378"/>
    <lineage>
        <taxon>Bacteria</taxon>
        <taxon>Pseudomonadati</taxon>
        <taxon>Pseudomonadota</taxon>
        <taxon>Alphaproteobacteria</taxon>
        <taxon>Rhodobacterales</taxon>
        <taxon>Roseobacteraceae</taxon>
        <taxon>Ruegeria</taxon>
    </lineage>
</organism>
<gene>
    <name evidence="2" type="ORF">AVO44_15780</name>
</gene>